<dbReference type="OrthoDB" id="9993796at2759"/>
<dbReference type="PANTHER" id="PTHR13789">
    <property type="entry name" value="MONOOXYGENASE"/>
    <property type="match status" value="1"/>
</dbReference>
<dbReference type="SUPFAM" id="SSF51905">
    <property type="entry name" value="FAD/NAD(P)-binding domain"/>
    <property type="match status" value="1"/>
</dbReference>
<evidence type="ECO:0000256" key="5">
    <source>
        <dbReference type="ARBA" id="ARBA00023033"/>
    </source>
</evidence>
<dbReference type="AlphaFoldDB" id="A0A9P4UZA9"/>
<dbReference type="SUPFAM" id="SSF54373">
    <property type="entry name" value="FAD-linked reductases, C-terminal domain"/>
    <property type="match status" value="1"/>
</dbReference>
<evidence type="ECO:0000256" key="4">
    <source>
        <dbReference type="ARBA" id="ARBA00023002"/>
    </source>
</evidence>
<comment type="similarity">
    <text evidence="1">Belongs to the paxM FAD-dependent monooxygenase family.</text>
</comment>
<proteinExistence type="inferred from homology"/>
<keyword evidence="5" id="KW-0503">Monooxygenase</keyword>
<keyword evidence="8" id="KW-1185">Reference proteome</keyword>
<dbReference type="Pfam" id="PF01494">
    <property type="entry name" value="FAD_binding_3"/>
    <property type="match status" value="1"/>
</dbReference>
<organism evidence="7 8">
    <name type="scientific">Polyplosphaeria fusca</name>
    <dbReference type="NCBI Taxonomy" id="682080"/>
    <lineage>
        <taxon>Eukaryota</taxon>
        <taxon>Fungi</taxon>
        <taxon>Dikarya</taxon>
        <taxon>Ascomycota</taxon>
        <taxon>Pezizomycotina</taxon>
        <taxon>Dothideomycetes</taxon>
        <taxon>Pleosporomycetidae</taxon>
        <taxon>Pleosporales</taxon>
        <taxon>Tetraplosphaeriaceae</taxon>
        <taxon>Polyplosphaeria</taxon>
    </lineage>
</organism>
<evidence type="ECO:0000256" key="1">
    <source>
        <dbReference type="ARBA" id="ARBA00007992"/>
    </source>
</evidence>
<protein>
    <submittedName>
        <fullName evidence="7">Salicylate hydroxylase</fullName>
    </submittedName>
</protein>
<feature type="domain" description="FAD-binding" evidence="6">
    <location>
        <begin position="4"/>
        <end position="336"/>
    </location>
</feature>
<name>A0A9P4UZA9_9PLEO</name>
<dbReference type="InterPro" id="IPR002938">
    <property type="entry name" value="FAD-bd"/>
</dbReference>
<dbReference type="PANTHER" id="PTHR13789:SF215">
    <property type="entry name" value="FAD-BINDING DOMAIN-CONTAINING PROTEIN-RELATED"/>
    <property type="match status" value="1"/>
</dbReference>
<evidence type="ECO:0000256" key="3">
    <source>
        <dbReference type="ARBA" id="ARBA00022827"/>
    </source>
</evidence>
<dbReference type="GO" id="GO:0004497">
    <property type="term" value="F:monooxygenase activity"/>
    <property type="evidence" value="ECO:0007669"/>
    <property type="project" value="UniProtKB-KW"/>
</dbReference>
<evidence type="ECO:0000256" key="2">
    <source>
        <dbReference type="ARBA" id="ARBA00022630"/>
    </source>
</evidence>
<dbReference type="InterPro" id="IPR050493">
    <property type="entry name" value="FAD-dep_Monooxygenase_BioMet"/>
</dbReference>
<dbReference type="Gene3D" id="3.50.50.60">
    <property type="entry name" value="FAD/NAD(P)-binding domain"/>
    <property type="match status" value="1"/>
</dbReference>
<gene>
    <name evidence="7" type="ORF">EJ04DRAFT_584954</name>
</gene>
<comment type="caution">
    <text evidence="7">The sequence shown here is derived from an EMBL/GenBank/DDBJ whole genome shotgun (WGS) entry which is preliminary data.</text>
</comment>
<reference evidence="7" key="1">
    <citation type="journal article" date="2020" name="Stud. Mycol.">
        <title>101 Dothideomycetes genomes: a test case for predicting lifestyles and emergence of pathogens.</title>
        <authorList>
            <person name="Haridas S."/>
            <person name="Albert R."/>
            <person name="Binder M."/>
            <person name="Bloem J."/>
            <person name="Labutti K."/>
            <person name="Salamov A."/>
            <person name="Andreopoulos B."/>
            <person name="Baker S."/>
            <person name="Barry K."/>
            <person name="Bills G."/>
            <person name="Bluhm B."/>
            <person name="Cannon C."/>
            <person name="Castanera R."/>
            <person name="Culley D."/>
            <person name="Daum C."/>
            <person name="Ezra D."/>
            <person name="Gonzalez J."/>
            <person name="Henrissat B."/>
            <person name="Kuo A."/>
            <person name="Liang C."/>
            <person name="Lipzen A."/>
            <person name="Lutzoni F."/>
            <person name="Magnuson J."/>
            <person name="Mondo S."/>
            <person name="Nolan M."/>
            <person name="Ohm R."/>
            <person name="Pangilinan J."/>
            <person name="Park H.-J."/>
            <person name="Ramirez L."/>
            <person name="Alfaro M."/>
            <person name="Sun H."/>
            <person name="Tritt A."/>
            <person name="Yoshinaga Y."/>
            <person name="Zwiers L.-H."/>
            <person name="Turgeon B."/>
            <person name="Goodwin S."/>
            <person name="Spatafora J."/>
            <person name="Crous P."/>
            <person name="Grigoriev I."/>
        </authorList>
    </citation>
    <scope>NUCLEOTIDE SEQUENCE</scope>
    <source>
        <strain evidence="7">CBS 125425</strain>
    </source>
</reference>
<keyword evidence="2" id="KW-0285">Flavoprotein</keyword>
<evidence type="ECO:0000313" key="8">
    <source>
        <dbReference type="Proteomes" id="UP000799444"/>
    </source>
</evidence>
<evidence type="ECO:0000313" key="7">
    <source>
        <dbReference type="EMBL" id="KAF2730828.1"/>
    </source>
</evidence>
<accession>A0A9P4UZA9</accession>
<keyword evidence="4" id="KW-0560">Oxidoreductase</keyword>
<dbReference type="PRINTS" id="PR00420">
    <property type="entry name" value="RNGMNOXGNASE"/>
</dbReference>
<dbReference type="Proteomes" id="UP000799444">
    <property type="component" value="Unassembled WGS sequence"/>
</dbReference>
<sequence length="416" mass="45366">MPLQIIIVGAGIAGLCAGVALRQAGHKVQIFEKSKFAAELGAALVVTPNGARVLFQLGFSFSVARAVKMDAWTVVRGDNFEPIAHVDFRAADQRFGAPIRSIHRVDLHNELLRLATSETEPGHPVTLHLASEVVDASTDGWIRLRNGAKHTADLVVGADGLHSVLKSVVAPTSDAEPQATGLSAFRFLIDTDKVNPATLKRRGPEIALLADVEETAKERHITWYACRGGAVQNFVGIHPSKDIDGDDPEAVKTAMLDEFGHFSPEVQELIRRSSEAKCWPLYIHKPLSDWSNGRIVIIGDAAHPMLPFGGQGANSAMEDGGALGTLLKNMEDGDFDSITRRLQMFGRVRQARAARIQILSSVRAGREMDVEEELRQYSDPQGSRIPKSMMERTVHDYSYNVAEKCEEILSAPGNHS</sequence>
<evidence type="ECO:0000259" key="6">
    <source>
        <dbReference type="Pfam" id="PF01494"/>
    </source>
</evidence>
<dbReference type="GO" id="GO:0071949">
    <property type="term" value="F:FAD binding"/>
    <property type="evidence" value="ECO:0007669"/>
    <property type="project" value="InterPro"/>
</dbReference>
<keyword evidence="3" id="KW-0274">FAD</keyword>
<dbReference type="InterPro" id="IPR036188">
    <property type="entry name" value="FAD/NAD-bd_sf"/>
</dbReference>
<dbReference type="EMBL" id="ML996208">
    <property type="protein sequence ID" value="KAF2730828.1"/>
    <property type="molecule type" value="Genomic_DNA"/>
</dbReference>